<keyword evidence="3" id="KW-0326">Glycosidase</keyword>
<dbReference type="Gene3D" id="3.90.245.10">
    <property type="entry name" value="Ribonucleoside hydrolase-like"/>
    <property type="match status" value="1"/>
</dbReference>
<dbReference type="OrthoDB" id="432381at2759"/>
<dbReference type="PANTHER" id="PTHR12304">
    <property type="entry name" value="INOSINE-URIDINE PREFERRING NUCLEOSIDE HYDROLASE"/>
    <property type="match status" value="1"/>
</dbReference>
<proteinExistence type="inferred from homology"/>
<evidence type="ECO:0000313" key="5">
    <source>
        <dbReference type="EMBL" id="ODV97618.1"/>
    </source>
</evidence>
<keyword evidence="6" id="KW-1185">Reference proteome</keyword>
<protein>
    <recommendedName>
        <fullName evidence="4">Inosine/uridine-preferring nucleoside hydrolase domain-containing protein</fullName>
    </recommendedName>
</protein>
<organism evidence="5 6">
    <name type="scientific">Pachysolen tannophilus NRRL Y-2460</name>
    <dbReference type="NCBI Taxonomy" id="669874"/>
    <lineage>
        <taxon>Eukaryota</taxon>
        <taxon>Fungi</taxon>
        <taxon>Dikarya</taxon>
        <taxon>Ascomycota</taxon>
        <taxon>Saccharomycotina</taxon>
        <taxon>Pichiomycetes</taxon>
        <taxon>Pachysolenaceae</taxon>
        <taxon>Pachysolen</taxon>
    </lineage>
</organism>
<dbReference type="GO" id="GO:0008477">
    <property type="term" value="F:purine nucleosidase activity"/>
    <property type="evidence" value="ECO:0007669"/>
    <property type="project" value="TreeGrafter"/>
</dbReference>
<dbReference type="GO" id="GO:0006152">
    <property type="term" value="P:purine nucleoside catabolic process"/>
    <property type="evidence" value="ECO:0007669"/>
    <property type="project" value="TreeGrafter"/>
</dbReference>
<name>A0A1E4U113_PACTA</name>
<dbReference type="SUPFAM" id="SSF53590">
    <property type="entry name" value="Nucleoside hydrolase"/>
    <property type="match status" value="1"/>
</dbReference>
<gene>
    <name evidence="5" type="ORF">PACTADRAFT_132</name>
</gene>
<dbReference type="InterPro" id="IPR015910">
    <property type="entry name" value="I/U_nuclsd_hydro_CS"/>
</dbReference>
<evidence type="ECO:0000256" key="1">
    <source>
        <dbReference type="ARBA" id="ARBA00009176"/>
    </source>
</evidence>
<dbReference type="STRING" id="669874.A0A1E4U113"/>
<reference evidence="6" key="1">
    <citation type="submission" date="2016-05" db="EMBL/GenBank/DDBJ databases">
        <title>Comparative genomics of biotechnologically important yeasts.</title>
        <authorList>
            <consortium name="DOE Joint Genome Institute"/>
            <person name="Riley R."/>
            <person name="Haridas S."/>
            <person name="Wolfe K.H."/>
            <person name="Lopes M.R."/>
            <person name="Hittinger C.T."/>
            <person name="Goker M."/>
            <person name="Salamov A."/>
            <person name="Wisecaver J."/>
            <person name="Long T.M."/>
            <person name="Aerts A.L."/>
            <person name="Barry K."/>
            <person name="Choi C."/>
            <person name="Clum A."/>
            <person name="Coughlan A.Y."/>
            <person name="Deshpande S."/>
            <person name="Douglass A.P."/>
            <person name="Hanson S.J."/>
            <person name="Klenk H.-P."/>
            <person name="Labutti K."/>
            <person name="Lapidus A."/>
            <person name="Lindquist E."/>
            <person name="Lipzen A."/>
            <person name="Meier-Kolthoff J.P."/>
            <person name="Ohm R.A."/>
            <person name="Otillar R.P."/>
            <person name="Pangilinan J."/>
            <person name="Peng Y."/>
            <person name="Rokas A."/>
            <person name="Rosa C.A."/>
            <person name="Scheuner C."/>
            <person name="Sibirny A.A."/>
            <person name="Slot J.C."/>
            <person name="Stielow J.B."/>
            <person name="Sun H."/>
            <person name="Kurtzman C.P."/>
            <person name="Blackwell M."/>
            <person name="Grigoriev I.V."/>
            <person name="Jeffries T.W."/>
        </authorList>
    </citation>
    <scope>NUCLEOTIDE SEQUENCE [LARGE SCALE GENOMIC DNA]</scope>
    <source>
        <strain evidence="6">NRRL Y-2460</strain>
    </source>
</reference>
<dbReference type="InterPro" id="IPR023186">
    <property type="entry name" value="IUNH"/>
</dbReference>
<dbReference type="InterPro" id="IPR001910">
    <property type="entry name" value="Inosine/uridine_hydrolase_dom"/>
</dbReference>
<evidence type="ECO:0000259" key="4">
    <source>
        <dbReference type="Pfam" id="PF01156"/>
    </source>
</evidence>
<dbReference type="Pfam" id="PF01156">
    <property type="entry name" value="IU_nuc_hydro"/>
    <property type="match status" value="1"/>
</dbReference>
<dbReference type="AlphaFoldDB" id="A0A1E4U113"/>
<dbReference type="Proteomes" id="UP000094236">
    <property type="component" value="Unassembled WGS sequence"/>
</dbReference>
<keyword evidence="2" id="KW-0378">Hydrolase</keyword>
<dbReference type="GO" id="GO:0045437">
    <property type="term" value="F:uridine nucleosidase activity"/>
    <property type="evidence" value="ECO:0007669"/>
    <property type="project" value="UniProtKB-ARBA"/>
</dbReference>
<dbReference type="InterPro" id="IPR036452">
    <property type="entry name" value="Ribo_hydro-like"/>
</dbReference>
<comment type="similarity">
    <text evidence="1">Belongs to the IUNH family.</text>
</comment>
<dbReference type="PANTHER" id="PTHR12304:SF4">
    <property type="entry name" value="URIDINE NUCLEOSIDASE"/>
    <property type="match status" value="1"/>
</dbReference>
<accession>A0A1E4U113</accession>
<dbReference type="EMBL" id="KV454011">
    <property type="protein sequence ID" value="ODV97618.1"/>
    <property type="molecule type" value="Genomic_DNA"/>
</dbReference>
<sequence length="335" mass="37702">MVDGYQKRIPIWLDCDPGHDDAIAIILAACSPKYQLIGISTVHGNASLEKTTYNALSVLTSIGKENEIPVYKGSSKPLIREPSYAPNIHGESGLEGSNLLPKPKVKAYENGYIEAIYKAILDYKDELALVATGTLTNIAKIFIKYPQAKFFLKKLSIMGGGINVFNWSLNSEFNIWCDPEAANIIFKDFILNEKTILIPLDLTHKAIATIEIEKKILSNSITNFRQLLYDLIIFFKKTYIEQQGFIKGPPVHDPLAVAVLLPFYNLEYENYPLEFKFNTYKLQIIENGPESGKLIILDNNFQNGIKVGYDMNINNFWNIVLETIQIADKTAAVNK</sequence>
<dbReference type="CDD" id="cd02651">
    <property type="entry name" value="nuc_hydro_IU_UC_XIUA"/>
    <property type="match status" value="1"/>
</dbReference>
<evidence type="ECO:0000313" key="6">
    <source>
        <dbReference type="Proteomes" id="UP000094236"/>
    </source>
</evidence>
<evidence type="ECO:0000256" key="3">
    <source>
        <dbReference type="ARBA" id="ARBA00023295"/>
    </source>
</evidence>
<evidence type="ECO:0000256" key="2">
    <source>
        <dbReference type="ARBA" id="ARBA00022801"/>
    </source>
</evidence>
<dbReference type="GO" id="GO:0005829">
    <property type="term" value="C:cytosol"/>
    <property type="evidence" value="ECO:0007669"/>
    <property type="project" value="TreeGrafter"/>
</dbReference>
<dbReference type="PROSITE" id="PS01247">
    <property type="entry name" value="IUNH"/>
    <property type="match status" value="1"/>
</dbReference>
<feature type="domain" description="Inosine/uridine-preferring nucleoside hydrolase" evidence="4">
    <location>
        <begin position="11"/>
        <end position="318"/>
    </location>
</feature>